<keyword evidence="2" id="KW-1185">Reference proteome</keyword>
<organism evidence="1 2">
    <name type="scientific">Faecalibacter bovis</name>
    <dbReference type="NCBI Taxonomy" id="2898187"/>
    <lineage>
        <taxon>Bacteria</taxon>
        <taxon>Pseudomonadati</taxon>
        <taxon>Bacteroidota</taxon>
        <taxon>Flavobacteriia</taxon>
        <taxon>Flavobacteriales</taxon>
        <taxon>Weeksellaceae</taxon>
        <taxon>Faecalibacter</taxon>
    </lineage>
</organism>
<dbReference type="EMBL" id="CP072842">
    <property type="protein sequence ID" value="QTV06937.1"/>
    <property type="molecule type" value="Genomic_DNA"/>
</dbReference>
<reference evidence="1 2" key="1">
    <citation type="journal article" date="2021" name="Int. J. Syst. Evol. Microbiol.">
        <title>Faecalibacter bovis sp. nov., isolated from cow faeces.</title>
        <authorList>
            <person name="Li F."/>
            <person name="Zhao W."/>
            <person name="Hong Q."/>
            <person name="Shao Q."/>
            <person name="Song J."/>
            <person name="Yang S."/>
        </authorList>
    </citation>
    <scope>NUCLEOTIDE SEQUENCE [LARGE SCALE GENOMIC DNA]</scope>
    <source>
        <strain evidence="1 2">ZY171143</strain>
    </source>
</reference>
<gene>
    <name evidence="1" type="ORF">J9309_06425</name>
</gene>
<proteinExistence type="predicted"/>
<dbReference type="Proteomes" id="UP000672011">
    <property type="component" value="Chromosome"/>
</dbReference>
<dbReference type="RefSeq" id="WP_230477759.1">
    <property type="nucleotide sequence ID" value="NZ_CP072842.1"/>
</dbReference>
<evidence type="ECO:0000313" key="2">
    <source>
        <dbReference type="Proteomes" id="UP000672011"/>
    </source>
</evidence>
<name>A0ABX7XGE9_9FLAO</name>
<reference evidence="2" key="2">
    <citation type="submission" date="2021-04" db="EMBL/GenBank/DDBJ databases">
        <title>Taxonomy of Flavobacteriaceae bacterium ZY171143.</title>
        <authorList>
            <person name="Li F."/>
        </authorList>
    </citation>
    <scope>NUCLEOTIDE SEQUENCE [LARGE SCALE GENOMIC DNA]</scope>
    <source>
        <strain evidence="2">ZY171143</strain>
    </source>
</reference>
<evidence type="ECO:0008006" key="3">
    <source>
        <dbReference type="Google" id="ProtNLM"/>
    </source>
</evidence>
<protein>
    <recommendedName>
        <fullName evidence="3">Outer membrane protein beta-barrel domain-containing protein</fullName>
    </recommendedName>
</protein>
<evidence type="ECO:0000313" key="1">
    <source>
        <dbReference type="EMBL" id="QTV06937.1"/>
    </source>
</evidence>
<sequence length="180" mass="20070">MRKLLFAFLFTTLCHFNVKAQETSELKIGIGDAITFEILSAMENIFTGHAGGVDTSMIFPYVFVDYRFPISERSKIGIQAGYYNYNGTINPHGNELKSSAFTLLPGIDYRYLQKNKFKMYGNAMIGVSFLSSKYDGDNHSDVIFAFQVNPLGFSYGENTAVFAELGIGISIFNAGLKFKL</sequence>
<accession>A0ABX7XGE9</accession>